<comment type="caution">
    <text evidence="1">The sequence shown here is derived from an EMBL/GenBank/DDBJ whole genome shotgun (WGS) entry which is preliminary data.</text>
</comment>
<protein>
    <submittedName>
        <fullName evidence="1">Uncharacterized protein</fullName>
    </submittedName>
</protein>
<accession>A0ABX2Y3E6</accession>
<evidence type="ECO:0000313" key="2">
    <source>
        <dbReference type="Proteomes" id="UP000093412"/>
    </source>
</evidence>
<reference evidence="1 2" key="1">
    <citation type="submission" date="2016-06" db="EMBL/GenBank/DDBJ databases">
        <title>Genome sequence of Oerskovia enterophila DSM 43852.</title>
        <authorList>
            <person name="Poehlein A."/>
            <person name="Jag V."/>
            <person name="Bengelsdorf F.R."/>
            <person name="Daniel R."/>
            <person name="Duerre P."/>
        </authorList>
    </citation>
    <scope>NUCLEOTIDE SEQUENCE [LARGE SCALE GENOMIC DNA]</scope>
    <source>
        <strain evidence="1 2">DSM 43852</strain>
    </source>
</reference>
<dbReference type="Proteomes" id="UP000093412">
    <property type="component" value="Unassembled WGS sequence"/>
</dbReference>
<evidence type="ECO:0000313" key="1">
    <source>
        <dbReference type="EMBL" id="OCI31075.1"/>
    </source>
</evidence>
<proteinExistence type="predicted"/>
<dbReference type="EMBL" id="MAQA01000024">
    <property type="protein sequence ID" value="OCI31075.1"/>
    <property type="molecule type" value="Genomic_DNA"/>
</dbReference>
<organism evidence="1 2">
    <name type="scientific">Oerskovia enterophila</name>
    <dbReference type="NCBI Taxonomy" id="43678"/>
    <lineage>
        <taxon>Bacteria</taxon>
        <taxon>Bacillati</taxon>
        <taxon>Actinomycetota</taxon>
        <taxon>Actinomycetes</taxon>
        <taxon>Micrococcales</taxon>
        <taxon>Cellulomonadaceae</taxon>
        <taxon>Oerskovia</taxon>
    </lineage>
</organism>
<gene>
    <name evidence="1" type="ORF">OERS_22860</name>
</gene>
<name>A0ABX2Y3E6_9CELL</name>
<keyword evidence="2" id="KW-1185">Reference proteome</keyword>
<sequence length="78" mass="9092">MMRDRSLYMGQERHDAEIARRQLPSDPNMRIVFAAIDVCGWIWEGEDLRQWPEADEAKFLADWQALRDAVAAITTEMP</sequence>
<dbReference type="RefSeq" id="WP_068625829.1">
    <property type="nucleotide sequence ID" value="NZ_MAQA01000024.1"/>
</dbReference>